<dbReference type="eggNOG" id="ENOG502Z88F">
    <property type="taxonomic scope" value="Bacteria"/>
</dbReference>
<proteinExistence type="predicted"/>
<evidence type="ECO:0000313" key="1">
    <source>
        <dbReference type="EMBL" id="AHM57433.1"/>
    </source>
</evidence>
<dbReference type="EMBL" id="CP007452">
    <property type="protein sequence ID" value="AHM57433.1"/>
    <property type="molecule type" value="Genomic_DNA"/>
</dbReference>
<dbReference type="KEGG" id="eac:EAL2_c21520"/>
<gene>
    <name evidence="1" type="ORF">EAL2_c21520</name>
</gene>
<sequence length="297" mass="33661">MDMKRLIVAVIAVISIAIGTMGCAMKPAGESEKTVMESFEKLAAAEHDEKAVLDFAKENISSLSPENASKVIAELEKTQKGLVEQRIDEAFEGSLQERLIEQSGMAAKIDSPGQVQDQDLKEFVEMTRQRGYTLISLEGNFYPYIDYSMYKEYSKYVTGDWKSYIEIMNAEYMEFAMRDGALAISMEEFLGRILTAEKFMREFPESPKVPDIKKLYMFYIAAYLNWAVFEPPGNTLSQEASEGYKKAIAIEDESRFLELFKQYYTVLESEGFKLTPNVQNEINKLTQTLESEGPAGN</sequence>
<dbReference type="PROSITE" id="PS51257">
    <property type="entry name" value="PROKAR_LIPOPROTEIN"/>
    <property type="match status" value="1"/>
</dbReference>
<dbReference type="PATRIC" id="fig|1286171.3.peg.2101"/>
<dbReference type="STRING" id="1286171.EAL2_c21520"/>
<protein>
    <recommendedName>
        <fullName evidence="3">Lipoprotein</fullName>
    </recommendedName>
</protein>
<name>W8THW3_PEPAC</name>
<keyword evidence="2" id="KW-1185">Reference proteome</keyword>
<dbReference type="HOGENOM" id="CLU_072055_0_0_9"/>
<evidence type="ECO:0000313" key="2">
    <source>
        <dbReference type="Proteomes" id="UP000019591"/>
    </source>
</evidence>
<organism evidence="1 2">
    <name type="scientific">Peptoclostridium acidaminophilum DSM 3953</name>
    <dbReference type="NCBI Taxonomy" id="1286171"/>
    <lineage>
        <taxon>Bacteria</taxon>
        <taxon>Bacillati</taxon>
        <taxon>Bacillota</taxon>
        <taxon>Clostridia</taxon>
        <taxon>Peptostreptococcales</taxon>
        <taxon>Peptoclostridiaceae</taxon>
        <taxon>Peptoclostridium</taxon>
    </lineage>
</organism>
<dbReference type="Proteomes" id="UP000019591">
    <property type="component" value="Chromosome"/>
</dbReference>
<accession>W8THW3</accession>
<reference evidence="1 2" key="1">
    <citation type="journal article" date="2014" name="Genome Announc.">
        <title>Complete Genome Sequence of Amino Acid-Utilizing Eubacterium acidaminophilum al-2 (DSM 3953).</title>
        <authorList>
            <person name="Poehlein A."/>
            <person name="Andreesen J.R."/>
            <person name="Daniel R."/>
        </authorList>
    </citation>
    <scope>NUCLEOTIDE SEQUENCE [LARGE SCALE GENOMIC DNA]</scope>
    <source>
        <strain evidence="1 2">DSM 3953</strain>
    </source>
</reference>
<evidence type="ECO:0008006" key="3">
    <source>
        <dbReference type="Google" id="ProtNLM"/>
    </source>
</evidence>
<dbReference type="AlphaFoldDB" id="W8THW3"/>